<keyword evidence="3 5" id="KW-1133">Transmembrane helix</keyword>
<feature type="transmembrane region" description="Helical" evidence="5">
    <location>
        <begin position="217"/>
        <end position="238"/>
    </location>
</feature>
<keyword evidence="2 5" id="KW-0812">Transmembrane</keyword>
<dbReference type="InterPro" id="IPR013525">
    <property type="entry name" value="ABC2_TM"/>
</dbReference>
<keyword evidence="4 5" id="KW-0472">Membrane</keyword>
<feature type="transmembrane region" description="Helical" evidence="5">
    <location>
        <begin position="6"/>
        <end position="28"/>
    </location>
</feature>
<feature type="transmembrane region" description="Helical" evidence="5">
    <location>
        <begin position="57"/>
        <end position="85"/>
    </location>
</feature>
<sequence length="260" mass="28455">MVEINMAISYIASFLIYMFIFMFGSMVMRGVIDEKSNRVVEVIISSVKPFELMLGKILGVGAVALLQFLIWILLTVGIVFGAQAIMGVDLSAAGSSIPGAVPDGVPIAGGAMGDIFAALAGLNYVYIVLSFLAYFLLGYLLYASMFAAVGSAVDNEADTQQLTLPVTLPLIIGLFIMIHTFRFPDSTLSFWGSMIPFTSPMVMMARVPFGVPDWELALSIVLLLLTFLFMTFLSGKIYRVGILSYGKKATWKDLMKWLKY</sequence>
<gene>
    <name evidence="7" type="primary">yhaP_14</name>
    <name evidence="7" type="ORF">SDC9_162275</name>
</gene>
<evidence type="ECO:0000256" key="4">
    <source>
        <dbReference type="ARBA" id="ARBA00023136"/>
    </source>
</evidence>
<comment type="caution">
    <text evidence="7">The sequence shown here is derived from an EMBL/GenBank/DDBJ whole genome shotgun (WGS) entry which is preliminary data.</text>
</comment>
<dbReference type="GO" id="GO:0140359">
    <property type="term" value="F:ABC-type transporter activity"/>
    <property type="evidence" value="ECO:0007669"/>
    <property type="project" value="InterPro"/>
</dbReference>
<organism evidence="7">
    <name type="scientific">bioreactor metagenome</name>
    <dbReference type="NCBI Taxonomy" id="1076179"/>
    <lineage>
        <taxon>unclassified sequences</taxon>
        <taxon>metagenomes</taxon>
        <taxon>ecological metagenomes</taxon>
    </lineage>
</organism>
<feature type="transmembrane region" description="Helical" evidence="5">
    <location>
        <begin position="188"/>
        <end position="205"/>
    </location>
</feature>
<feature type="transmembrane region" description="Helical" evidence="5">
    <location>
        <begin position="162"/>
        <end position="181"/>
    </location>
</feature>
<evidence type="ECO:0000256" key="3">
    <source>
        <dbReference type="ARBA" id="ARBA00022989"/>
    </source>
</evidence>
<evidence type="ECO:0000313" key="7">
    <source>
        <dbReference type="EMBL" id="MPN14946.1"/>
    </source>
</evidence>
<evidence type="ECO:0000256" key="2">
    <source>
        <dbReference type="ARBA" id="ARBA00022692"/>
    </source>
</evidence>
<evidence type="ECO:0000256" key="1">
    <source>
        <dbReference type="ARBA" id="ARBA00004141"/>
    </source>
</evidence>
<dbReference type="EMBL" id="VSSQ01061644">
    <property type="protein sequence ID" value="MPN14946.1"/>
    <property type="molecule type" value="Genomic_DNA"/>
</dbReference>
<accession>A0A645FMQ3</accession>
<dbReference type="AlphaFoldDB" id="A0A645FMQ3"/>
<reference evidence="7" key="1">
    <citation type="submission" date="2019-08" db="EMBL/GenBank/DDBJ databases">
        <authorList>
            <person name="Kucharzyk K."/>
            <person name="Murdoch R.W."/>
            <person name="Higgins S."/>
            <person name="Loffler F."/>
        </authorList>
    </citation>
    <scope>NUCLEOTIDE SEQUENCE</scope>
</reference>
<feature type="domain" description="ABC-2 type transporter transmembrane" evidence="6">
    <location>
        <begin position="7"/>
        <end position="234"/>
    </location>
</feature>
<proteinExistence type="predicted"/>
<dbReference type="Pfam" id="PF12698">
    <property type="entry name" value="ABC2_membrane_3"/>
    <property type="match status" value="1"/>
</dbReference>
<dbReference type="GO" id="GO:0016020">
    <property type="term" value="C:membrane"/>
    <property type="evidence" value="ECO:0007669"/>
    <property type="project" value="UniProtKB-SubCell"/>
</dbReference>
<comment type="subcellular location">
    <subcellularLocation>
        <location evidence="1">Membrane</location>
        <topology evidence="1">Multi-pass membrane protein</topology>
    </subcellularLocation>
</comment>
<name>A0A645FMQ3_9ZZZZ</name>
<feature type="transmembrane region" description="Helical" evidence="5">
    <location>
        <begin position="131"/>
        <end position="150"/>
    </location>
</feature>
<protein>
    <recommendedName>
        <fullName evidence="6">ABC-2 type transporter transmembrane domain-containing protein</fullName>
    </recommendedName>
</protein>
<evidence type="ECO:0000256" key="5">
    <source>
        <dbReference type="SAM" id="Phobius"/>
    </source>
</evidence>
<evidence type="ECO:0000259" key="6">
    <source>
        <dbReference type="Pfam" id="PF12698"/>
    </source>
</evidence>